<comment type="caution">
    <text evidence="2">The sequence shown here is derived from an EMBL/GenBank/DDBJ whole genome shotgun (WGS) entry which is preliminary data.</text>
</comment>
<gene>
    <name evidence="2" type="ORF">CRENBAI_007796</name>
</gene>
<accession>A0AAV9S5M1</accession>
<organism evidence="2 3">
    <name type="scientific">Crenichthys baileyi</name>
    <name type="common">White River springfish</name>
    <dbReference type="NCBI Taxonomy" id="28760"/>
    <lineage>
        <taxon>Eukaryota</taxon>
        <taxon>Metazoa</taxon>
        <taxon>Chordata</taxon>
        <taxon>Craniata</taxon>
        <taxon>Vertebrata</taxon>
        <taxon>Euteleostomi</taxon>
        <taxon>Actinopterygii</taxon>
        <taxon>Neopterygii</taxon>
        <taxon>Teleostei</taxon>
        <taxon>Neoteleostei</taxon>
        <taxon>Acanthomorphata</taxon>
        <taxon>Ovalentaria</taxon>
        <taxon>Atherinomorphae</taxon>
        <taxon>Cyprinodontiformes</taxon>
        <taxon>Goodeidae</taxon>
        <taxon>Crenichthys</taxon>
    </lineage>
</organism>
<protein>
    <submittedName>
        <fullName evidence="2">Uncharacterized protein</fullName>
    </submittedName>
</protein>
<reference evidence="2 3" key="1">
    <citation type="submission" date="2021-06" db="EMBL/GenBank/DDBJ databases">
        <authorList>
            <person name="Palmer J.M."/>
        </authorList>
    </citation>
    <scope>NUCLEOTIDE SEQUENCE [LARGE SCALE GENOMIC DNA]</scope>
    <source>
        <strain evidence="2 3">MEX-2019</strain>
        <tissue evidence="2">Muscle</tissue>
    </source>
</reference>
<keyword evidence="3" id="KW-1185">Reference proteome</keyword>
<dbReference type="EMBL" id="JAHHUM010000882">
    <property type="protein sequence ID" value="KAK5616561.1"/>
    <property type="molecule type" value="Genomic_DNA"/>
</dbReference>
<evidence type="ECO:0000256" key="1">
    <source>
        <dbReference type="SAM" id="MobiDB-lite"/>
    </source>
</evidence>
<dbReference type="Proteomes" id="UP001311232">
    <property type="component" value="Unassembled WGS sequence"/>
</dbReference>
<evidence type="ECO:0000313" key="2">
    <source>
        <dbReference type="EMBL" id="KAK5616561.1"/>
    </source>
</evidence>
<proteinExistence type="predicted"/>
<sequence length="104" mass="11737">MADSKLQTSKQPASERSPPSNVSTESTTKCTHLTLASSILERQSKLVFLQTIHLKISSPTCTTDIHQPPRLCFIFPPSEDFLQLHSLVCFQSWVRYLKFSVKGK</sequence>
<feature type="region of interest" description="Disordered" evidence="1">
    <location>
        <begin position="1"/>
        <end position="28"/>
    </location>
</feature>
<name>A0AAV9S5M1_9TELE</name>
<evidence type="ECO:0000313" key="3">
    <source>
        <dbReference type="Proteomes" id="UP001311232"/>
    </source>
</evidence>
<dbReference type="AlphaFoldDB" id="A0AAV9S5M1"/>